<gene>
    <name evidence="2" type="ORF">KDM89_11130</name>
</gene>
<dbReference type="GO" id="GO:0003677">
    <property type="term" value="F:DNA binding"/>
    <property type="evidence" value="ECO:0007669"/>
    <property type="project" value="UniProtKB-KW"/>
</dbReference>
<evidence type="ECO:0000256" key="1">
    <source>
        <dbReference type="SAM" id="MobiDB-lite"/>
    </source>
</evidence>
<proteinExistence type="predicted"/>
<organism evidence="2 3">
    <name type="scientific">Undibacterium luofuense</name>
    <dbReference type="NCBI Taxonomy" id="2828733"/>
    <lineage>
        <taxon>Bacteria</taxon>
        <taxon>Pseudomonadati</taxon>
        <taxon>Pseudomonadota</taxon>
        <taxon>Betaproteobacteria</taxon>
        <taxon>Burkholderiales</taxon>
        <taxon>Oxalobacteraceae</taxon>
        <taxon>Undibacterium</taxon>
    </lineage>
</organism>
<evidence type="ECO:0000313" key="2">
    <source>
        <dbReference type="EMBL" id="MBR7782698.1"/>
    </source>
</evidence>
<dbReference type="Pfam" id="PF10122">
    <property type="entry name" value="Zn_ribbon_Com"/>
    <property type="match status" value="1"/>
</dbReference>
<feature type="compositionally biased region" description="Basic and acidic residues" evidence="1">
    <location>
        <begin position="55"/>
        <end position="64"/>
    </location>
</feature>
<reference evidence="2" key="1">
    <citation type="submission" date="2021-04" db="EMBL/GenBank/DDBJ databases">
        <title>novel species isolated from subtropical streams in China.</title>
        <authorList>
            <person name="Lu H."/>
        </authorList>
    </citation>
    <scope>NUCLEOTIDE SEQUENCE</scope>
    <source>
        <strain evidence="2">LFS511W</strain>
    </source>
</reference>
<dbReference type="Proteomes" id="UP000680067">
    <property type="component" value="Unassembled WGS sequence"/>
</dbReference>
<dbReference type="InterPro" id="IPR019294">
    <property type="entry name" value="Translation_reg_Com"/>
</dbReference>
<keyword evidence="3" id="KW-1185">Reference proteome</keyword>
<sequence length="76" mass="8495">MQDIRCGTCSKKLGEGEFIALTIKCSRCKSMNHLRAMSSEAECHRASLSGVNIEQTDHSLDRRQTSSRQTYHPAVP</sequence>
<dbReference type="EMBL" id="JAGSPN010000007">
    <property type="protein sequence ID" value="MBR7782698.1"/>
    <property type="molecule type" value="Genomic_DNA"/>
</dbReference>
<evidence type="ECO:0000313" key="3">
    <source>
        <dbReference type="Proteomes" id="UP000680067"/>
    </source>
</evidence>
<feature type="region of interest" description="Disordered" evidence="1">
    <location>
        <begin position="54"/>
        <end position="76"/>
    </location>
</feature>
<dbReference type="AlphaFoldDB" id="A0A941DKV4"/>
<keyword evidence="2" id="KW-0238">DNA-binding</keyword>
<name>A0A941DKV4_9BURK</name>
<dbReference type="RefSeq" id="WP_212688081.1">
    <property type="nucleotide sequence ID" value="NZ_JAGSPN010000007.1"/>
</dbReference>
<accession>A0A941DKV4</accession>
<protein>
    <submittedName>
        <fullName evidence="2">Com family DNA-binding transcriptional regulator</fullName>
    </submittedName>
</protein>
<comment type="caution">
    <text evidence="2">The sequence shown here is derived from an EMBL/GenBank/DDBJ whole genome shotgun (WGS) entry which is preliminary data.</text>
</comment>